<feature type="transmembrane region" description="Helical" evidence="1">
    <location>
        <begin position="603"/>
        <end position="624"/>
    </location>
</feature>
<name>A0A194QCW7_PAPXU</name>
<feature type="transmembrane region" description="Helical" evidence="1">
    <location>
        <begin position="697"/>
        <end position="718"/>
    </location>
</feature>
<keyword evidence="3" id="KW-1185">Reference proteome</keyword>
<evidence type="ECO:0000256" key="1">
    <source>
        <dbReference type="SAM" id="Phobius"/>
    </source>
</evidence>
<keyword evidence="1" id="KW-1133">Transmembrane helix</keyword>
<organism evidence="2 3">
    <name type="scientific">Papilio xuthus</name>
    <name type="common">Asian swallowtail butterfly</name>
    <dbReference type="NCBI Taxonomy" id="66420"/>
    <lineage>
        <taxon>Eukaryota</taxon>
        <taxon>Metazoa</taxon>
        <taxon>Ecdysozoa</taxon>
        <taxon>Arthropoda</taxon>
        <taxon>Hexapoda</taxon>
        <taxon>Insecta</taxon>
        <taxon>Pterygota</taxon>
        <taxon>Neoptera</taxon>
        <taxon>Endopterygota</taxon>
        <taxon>Lepidoptera</taxon>
        <taxon>Glossata</taxon>
        <taxon>Ditrysia</taxon>
        <taxon>Papilionoidea</taxon>
        <taxon>Papilionidae</taxon>
        <taxon>Papilioninae</taxon>
        <taxon>Papilio</taxon>
    </lineage>
</organism>
<protein>
    <submittedName>
        <fullName evidence="2">Uncharacterized protein</fullName>
    </submittedName>
</protein>
<evidence type="ECO:0000313" key="2">
    <source>
        <dbReference type="EMBL" id="KPJ02825.1"/>
    </source>
</evidence>
<evidence type="ECO:0000313" key="3">
    <source>
        <dbReference type="Proteomes" id="UP000053268"/>
    </source>
</evidence>
<feature type="transmembrane region" description="Helical" evidence="1">
    <location>
        <begin position="58"/>
        <end position="79"/>
    </location>
</feature>
<gene>
    <name evidence="2" type="ORF">RR46_10028</name>
</gene>
<dbReference type="EMBL" id="KQ459232">
    <property type="protein sequence ID" value="KPJ02825.1"/>
    <property type="molecule type" value="Genomic_DNA"/>
</dbReference>
<sequence length="812" mass="91735">MGEHIGIKDGEQYPLLKVDSGGSDGCIRVPPAPPCIITSVCHTTRTPKQSWIDRWPEFISACWITFILIGISFLAFYTLGINAYRRQPMIINRCNASKLASTVTYHHIVPRGSYVSFLVYSDYISSIAQQYPLLHINVFFLMDDSSQTPIQGSRHTRFYNKLIQSTSNILDIFDQNNKKDIRIIQKKYPNVNVTMMLLSKYMALTPHRYKWRTIPMHFLNFYVRAFTVWQYGGISMDLTTYNDIFNMHRHPDRRMSAILRQHNDGIESEKYLNALKKINEEEQNEFFAMFNLLIHHVLNETCSFFNRSLWYNSEAVPGLSVNKHAIRSQRNKRDSRVTYEGESDLYNWAIGVTTTMESNTTEFKENLTYANASSNLNDTATSIIATTTEVTNETITTENTTSFENNTKQSVAGLDKLVNLTNTLDGLLPNIIFYDISILTDSIPNIPFPAEFISLPKPMNQFDSSEIVTENLNIYDHQITLPVLVISTDGTFVAAPTRRHPMLAYLLSFGCEREPEPSNENGEGIRRASIGERRILAYAFINACHLKRHFGKNLENTQDSNVQSNTLVVHDLKIIAASMGIVQHTCLLVGCFTENPALFLPHMFAHLLMVVAKTLNALIILTRMNLKSLNKENEEESAVGVRTKLRALMVALFGISMSLCAIASQPVELELEDDEVAQRLNNVTFARRIAKPTIRLVIGYGTLSATVTAVTSLLLLIAVMSRKSWWQRGARWLAAPALLVAALEAASDASDALLVTILRSSEAPIRLFLQSLAACALITTEILIWYFIAKFFEYNPSAQDPTEEKKLKGKDN</sequence>
<reference evidence="2 3" key="1">
    <citation type="journal article" date="2015" name="Nat. Commun.">
        <title>Outbred genome sequencing and CRISPR/Cas9 gene editing in butterflies.</title>
        <authorList>
            <person name="Li X."/>
            <person name="Fan D."/>
            <person name="Zhang W."/>
            <person name="Liu G."/>
            <person name="Zhang L."/>
            <person name="Zhao L."/>
            <person name="Fang X."/>
            <person name="Chen L."/>
            <person name="Dong Y."/>
            <person name="Chen Y."/>
            <person name="Ding Y."/>
            <person name="Zhao R."/>
            <person name="Feng M."/>
            <person name="Zhu Y."/>
            <person name="Feng Y."/>
            <person name="Jiang X."/>
            <person name="Zhu D."/>
            <person name="Xiang H."/>
            <person name="Feng X."/>
            <person name="Li S."/>
            <person name="Wang J."/>
            <person name="Zhang G."/>
            <person name="Kronforst M.R."/>
            <person name="Wang W."/>
        </authorList>
    </citation>
    <scope>NUCLEOTIDE SEQUENCE [LARGE SCALE GENOMIC DNA]</scope>
    <source>
        <strain evidence="2">Ya'a_city_454_Px</strain>
        <tissue evidence="2">Whole body</tissue>
    </source>
</reference>
<keyword evidence="1" id="KW-0812">Transmembrane</keyword>
<keyword evidence="1" id="KW-0472">Membrane</keyword>
<proteinExistence type="predicted"/>
<feature type="transmembrane region" description="Helical" evidence="1">
    <location>
        <begin position="767"/>
        <end position="788"/>
    </location>
</feature>
<dbReference type="AlphaFoldDB" id="A0A194QCW7"/>
<feature type="transmembrane region" description="Helical" evidence="1">
    <location>
        <begin position="730"/>
        <end position="747"/>
    </location>
</feature>
<dbReference type="Proteomes" id="UP000053268">
    <property type="component" value="Unassembled WGS sequence"/>
</dbReference>
<accession>A0A194QCW7</accession>